<protein>
    <submittedName>
        <fullName evidence="1">Uncharacterized protein</fullName>
    </submittedName>
</protein>
<keyword evidence="2" id="KW-1185">Reference proteome</keyword>
<organism evidence="1 2">
    <name type="scientific">Paramixta manurensis</name>
    <dbReference type="NCBI Taxonomy" id="2740817"/>
    <lineage>
        <taxon>Bacteria</taxon>
        <taxon>Pseudomonadati</taxon>
        <taxon>Pseudomonadota</taxon>
        <taxon>Gammaproteobacteria</taxon>
        <taxon>Enterobacterales</taxon>
        <taxon>Erwiniaceae</taxon>
        <taxon>Paramixta</taxon>
    </lineage>
</organism>
<dbReference type="EMBL" id="CP054212">
    <property type="protein sequence ID" value="QKJ88727.1"/>
    <property type="molecule type" value="Genomic_DNA"/>
</dbReference>
<gene>
    <name evidence="1" type="ORF">PMPD1_3816</name>
</gene>
<name>A0A6M8UJX1_9GAMM</name>
<dbReference type="KEGG" id="pmak:PMPD1_3816"/>
<dbReference type="RefSeq" id="WP_173635573.1">
    <property type="nucleotide sequence ID" value="NZ_CP054212.1"/>
</dbReference>
<evidence type="ECO:0000313" key="1">
    <source>
        <dbReference type="EMBL" id="QKJ88727.1"/>
    </source>
</evidence>
<sequence>MRELTVTELSHIGGAGFIQDISENIGGFIGNGLFQLVEGIGIDVPLLGRIDLKTIYPGLGKDIGTSIGGSIGGTIEGLIAGTPVLGNLLDKLLGN</sequence>
<accession>A0A6M8UJX1</accession>
<evidence type="ECO:0000313" key="2">
    <source>
        <dbReference type="Proteomes" id="UP000505325"/>
    </source>
</evidence>
<reference evidence="1 2" key="1">
    <citation type="submission" date="2020-06" db="EMBL/GenBank/DDBJ databases">
        <title>Genome sequence of Paramixta manurensis strain PD-1.</title>
        <authorList>
            <person name="Lee C.W."/>
            <person name="Kim J."/>
        </authorList>
    </citation>
    <scope>NUCLEOTIDE SEQUENCE [LARGE SCALE GENOMIC DNA]</scope>
    <source>
        <strain evidence="1 2">PD-1</strain>
    </source>
</reference>
<dbReference type="Proteomes" id="UP000505325">
    <property type="component" value="Chromosome"/>
</dbReference>
<proteinExistence type="predicted"/>
<dbReference type="AlphaFoldDB" id="A0A6M8UJX1"/>